<reference evidence="1 2" key="1">
    <citation type="submission" date="2017-09" db="EMBL/GenBank/DDBJ databases">
        <title>Large-scale bioinformatics analysis of Bacillus genomes uncovers conserved roles of natural products in bacterial physiology.</title>
        <authorList>
            <consortium name="Agbiome Team Llc"/>
            <person name="Bleich R.M."/>
            <person name="Grubbs K.J."/>
            <person name="Santa Maria K.C."/>
            <person name="Allen S.E."/>
            <person name="Farag S."/>
            <person name="Shank E.A."/>
            <person name="Bowers A."/>
        </authorList>
    </citation>
    <scope>NUCLEOTIDE SEQUENCE [LARGE SCALE GENOMIC DNA]</scope>
    <source>
        <strain evidence="1 2">AFS040105</strain>
    </source>
</reference>
<dbReference type="EMBL" id="NUMG01000061">
    <property type="protein sequence ID" value="PGT96118.1"/>
    <property type="molecule type" value="Genomic_DNA"/>
</dbReference>
<gene>
    <name evidence="1" type="ORF">COD19_28795</name>
</gene>
<comment type="caution">
    <text evidence="1">The sequence shown here is derived from an EMBL/GenBank/DDBJ whole genome shotgun (WGS) entry which is preliminary data.</text>
</comment>
<proteinExistence type="predicted"/>
<name>A0A2A8IPW2_BACCE</name>
<organism evidence="1 2">
    <name type="scientific">Bacillus cereus</name>
    <dbReference type="NCBI Taxonomy" id="1396"/>
    <lineage>
        <taxon>Bacteria</taxon>
        <taxon>Bacillati</taxon>
        <taxon>Bacillota</taxon>
        <taxon>Bacilli</taxon>
        <taxon>Bacillales</taxon>
        <taxon>Bacillaceae</taxon>
        <taxon>Bacillus</taxon>
        <taxon>Bacillus cereus group</taxon>
    </lineage>
</organism>
<dbReference type="AlphaFoldDB" id="A0A2A8IPW2"/>
<dbReference type="Proteomes" id="UP000225766">
    <property type="component" value="Unassembled WGS sequence"/>
</dbReference>
<evidence type="ECO:0000313" key="2">
    <source>
        <dbReference type="Proteomes" id="UP000225766"/>
    </source>
</evidence>
<evidence type="ECO:0000313" key="1">
    <source>
        <dbReference type="EMBL" id="PGT96118.1"/>
    </source>
</evidence>
<dbReference type="OrthoDB" id="9803333at2"/>
<accession>A0A2A8IPW2</accession>
<sequence>MDKKRIFSYALIKFSAACSLFFAFLLFFFIRNDMNFFKTSGYLIGFLYNFWLYLLFFYAILCSFVIDKLNSKHNSTPRKISFYILCGYLFFLPFHIYNGGDVIVTFIMGSVGAICSLFFYLCTCIANKYKWFRYTTAIIIPLLFIALCSIDFTQKEQWVEHSTKNTFEANFSYFNGAHKIPIHVKKGETIEVNVNFLVTENSAYQGYGTYFSSEFNKYEPLSERSDDTYELSPSKTGTYYIVVIGYGIEGKIKTNWKIKKAVPKSTAFLNSDIEWIPY</sequence>
<protein>
    <submittedName>
        <fullName evidence="1">Uncharacterized protein</fullName>
    </submittedName>
</protein>